<evidence type="ECO:0000313" key="1">
    <source>
        <dbReference type="EMBL" id="KYN10748.1"/>
    </source>
</evidence>
<organism evidence="1 2">
    <name type="scientific">Trachymyrmex cornetzi</name>
    <dbReference type="NCBI Taxonomy" id="471704"/>
    <lineage>
        <taxon>Eukaryota</taxon>
        <taxon>Metazoa</taxon>
        <taxon>Ecdysozoa</taxon>
        <taxon>Arthropoda</taxon>
        <taxon>Hexapoda</taxon>
        <taxon>Insecta</taxon>
        <taxon>Pterygota</taxon>
        <taxon>Neoptera</taxon>
        <taxon>Endopterygota</taxon>
        <taxon>Hymenoptera</taxon>
        <taxon>Apocrita</taxon>
        <taxon>Aculeata</taxon>
        <taxon>Formicoidea</taxon>
        <taxon>Formicidae</taxon>
        <taxon>Myrmicinae</taxon>
        <taxon>Trachymyrmex</taxon>
    </lineage>
</organism>
<evidence type="ECO:0000313" key="2">
    <source>
        <dbReference type="Proteomes" id="UP000078492"/>
    </source>
</evidence>
<dbReference type="AlphaFoldDB" id="A0A195DCZ4"/>
<dbReference type="Proteomes" id="UP000078492">
    <property type="component" value="Unassembled WGS sequence"/>
</dbReference>
<reference evidence="1 2" key="1">
    <citation type="submission" date="2015-09" db="EMBL/GenBank/DDBJ databases">
        <title>Trachymyrmex cornetzi WGS genome.</title>
        <authorList>
            <person name="Nygaard S."/>
            <person name="Hu H."/>
            <person name="Boomsma J."/>
            <person name="Zhang G."/>
        </authorList>
    </citation>
    <scope>NUCLEOTIDE SEQUENCE [LARGE SCALE GENOMIC DNA]</scope>
    <source>
        <strain evidence="1">Tcor2-1</strain>
        <tissue evidence="1">Whole body</tissue>
    </source>
</reference>
<proteinExistence type="predicted"/>
<dbReference type="EMBL" id="KQ980989">
    <property type="protein sequence ID" value="KYN10748.1"/>
    <property type="molecule type" value="Genomic_DNA"/>
</dbReference>
<keyword evidence="2" id="KW-1185">Reference proteome</keyword>
<protein>
    <submittedName>
        <fullName evidence="1">Uncharacterized protein</fullName>
    </submittedName>
</protein>
<accession>A0A195DCZ4</accession>
<sequence length="155" mass="16574">MIRCAFLPSTNVERCLGVNRSRGDILSCAFVVLTLTAAETQLTKGFSLSPAATPRHSAVASGKATDFPSARTMCEEGWRASILPTITATTLSATTSIPQTGGGSAAPAVLQKLGHPHLPLHASPPRGRGWRNRCGECVMRFGKGEDDQRNGRREW</sequence>
<name>A0A195DCZ4_9HYME</name>
<gene>
    <name evidence="1" type="ORF">ALC57_17355</name>
</gene>